<name>A0A417YV40_9BACI</name>
<dbReference type="Proteomes" id="UP000284416">
    <property type="component" value="Unassembled WGS sequence"/>
</dbReference>
<protein>
    <submittedName>
        <fullName evidence="1">N-acetyltransferase</fullName>
    </submittedName>
</protein>
<gene>
    <name evidence="1" type="ORF">D1B31_09530</name>
</gene>
<dbReference type="RefSeq" id="WP_118920540.1">
    <property type="nucleotide sequence ID" value="NZ_QWEG01000005.1"/>
</dbReference>
<dbReference type="OrthoDB" id="9785602at2"/>
<dbReference type="InterPro" id="IPR016181">
    <property type="entry name" value="Acyl_CoA_acyltransferase"/>
</dbReference>
<evidence type="ECO:0000313" key="1">
    <source>
        <dbReference type="EMBL" id="RHW41166.1"/>
    </source>
</evidence>
<evidence type="ECO:0000313" key="2">
    <source>
        <dbReference type="Proteomes" id="UP000284416"/>
    </source>
</evidence>
<dbReference type="SUPFAM" id="SSF55729">
    <property type="entry name" value="Acyl-CoA N-acyltransferases (Nat)"/>
    <property type="match status" value="1"/>
</dbReference>
<dbReference type="AlphaFoldDB" id="A0A417YV40"/>
<keyword evidence="1" id="KW-0808">Transferase</keyword>
<dbReference type="GO" id="GO:0016740">
    <property type="term" value="F:transferase activity"/>
    <property type="evidence" value="ECO:0007669"/>
    <property type="project" value="UniProtKB-KW"/>
</dbReference>
<reference evidence="1 2" key="1">
    <citation type="journal article" date="2017" name="Int. J. Syst. Evol. Microbiol.">
        <title>Bacillus notoginsengisoli sp. nov., a novel bacterium isolated from the rhizosphere of Panax notoginseng.</title>
        <authorList>
            <person name="Zhang M.Y."/>
            <person name="Cheng J."/>
            <person name="Cai Y."/>
            <person name="Zhang T.Y."/>
            <person name="Wu Y.Y."/>
            <person name="Manikprabhu D."/>
            <person name="Li W.J."/>
            <person name="Zhang Y.X."/>
        </authorList>
    </citation>
    <scope>NUCLEOTIDE SEQUENCE [LARGE SCALE GENOMIC DNA]</scope>
    <source>
        <strain evidence="1 2">JCM 30743</strain>
    </source>
</reference>
<comment type="caution">
    <text evidence="1">The sequence shown here is derived from an EMBL/GenBank/DDBJ whole genome shotgun (WGS) entry which is preliminary data.</text>
</comment>
<accession>A0A417YV40</accession>
<dbReference type="EMBL" id="QWEG01000005">
    <property type="protein sequence ID" value="RHW41166.1"/>
    <property type="molecule type" value="Genomic_DNA"/>
</dbReference>
<organism evidence="1 2">
    <name type="scientific">Neobacillus notoginsengisoli</name>
    <dbReference type="NCBI Taxonomy" id="1578198"/>
    <lineage>
        <taxon>Bacteria</taxon>
        <taxon>Bacillati</taxon>
        <taxon>Bacillota</taxon>
        <taxon>Bacilli</taxon>
        <taxon>Bacillales</taxon>
        <taxon>Bacillaceae</taxon>
        <taxon>Neobacillus</taxon>
    </lineage>
</organism>
<proteinExistence type="predicted"/>
<sequence>MEIEKIYGDLPVLETDRLILRKMTMEDAEDMFSYGSKEEVAKYVTKTKQPQAPVFMHGVRLLFSFLEQTFLK</sequence>
<keyword evidence="2" id="KW-1185">Reference proteome</keyword>
<dbReference type="Gene3D" id="3.40.630.30">
    <property type="match status" value="1"/>
</dbReference>